<dbReference type="InterPro" id="IPR036866">
    <property type="entry name" value="RibonucZ/Hydroxyglut_hydro"/>
</dbReference>
<dbReference type="Pfam" id="PF00753">
    <property type="entry name" value="Lactamase_B"/>
    <property type="match status" value="1"/>
</dbReference>
<dbReference type="Proteomes" id="UP000824249">
    <property type="component" value="Unassembled WGS sequence"/>
</dbReference>
<reference evidence="2" key="2">
    <citation type="submission" date="2021-04" db="EMBL/GenBank/DDBJ databases">
        <authorList>
            <person name="Gilroy R."/>
        </authorList>
    </citation>
    <scope>NUCLEOTIDE SEQUENCE</scope>
    <source>
        <strain evidence="2">26628</strain>
    </source>
</reference>
<evidence type="ECO:0000313" key="2">
    <source>
        <dbReference type="EMBL" id="HIX46118.1"/>
    </source>
</evidence>
<proteinExistence type="predicted"/>
<dbReference type="Gene3D" id="3.60.15.10">
    <property type="entry name" value="Ribonuclease Z/Hydroxyacylglutathione hydrolase-like"/>
    <property type="match status" value="1"/>
</dbReference>
<name>A0A9D2AQF7_9FIRM</name>
<dbReference type="InterPro" id="IPR001279">
    <property type="entry name" value="Metallo-B-lactamas"/>
</dbReference>
<comment type="caution">
    <text evidence="2">The sequence shown here is derived from an EMBL/GenBank/DDBJ whole genome shotgun (WGS) entry which is preliminary data.</text>
</comment>
<reference evidence="2" key="1">
    <citation type="journal article" date="2021" name="PeerJ">
        <title>Extensive microbial diversity within the chicken gut microbiome revealed by metagenomics and culture.</title>
        <authorList>
            <person name="Gilroy R."/>
            <person name="Ravi A."/>
            <person name="Getino M."/>
            <person name="Pursley I."/>
            <person name="Horton D.L."/>
            <person name="Alikhan N.F."/>
            <person name="Baker D."/>
            <person name="Gharbi K."/>
            <person name="Hall N."/>
            <person name="Watson M."/>
            <person name="Adriaenssens E.M."/>
            <person name="Foster-Nyarko E."/>
            <person name="Jarju S."/>
            <person name="Secka A."/>
            <person name="Antonio M."/>
            <person name="Oren A."/>
            <person name="Chaudhuri R.R."/>
            <person name="La Ragione R."/>
            <person name="Hildebrand F."/>
            <person name="Pallen M.J."/>
        </authorList>
    </citation>
    <scope>NUCLEOTIDE SEQUENCE</scope>
    <source>
        <strain evidence="2">26628</strain>
    </source>
</reference>
<dbReference type="PANTHER" id="PTHR30619:SF1">
    <property type="entry name" value="RECOMBINATION PROTEIN 2"/>
    <property type="match status" value="1"/>
</dbReference>
<feature type="domain" description="Metallo-beta-lactamase" evidence="1">
    <location>
        <begin position="67"/>
        <end position="298"/>
    </location>
</feature>
<evidence type="ECO:0000313" key="3">
    <source>
        <dbReference type="Proteomes" id="UP000824249"/>
    </source>
</evidence>
<dbReference type="AlphaFoldDB" id="A0A9D2AQF7"/>
<dbReference type="CDD" id="cd07731">
    <property type="entry name" value="ComA-like_MBL-fold"/>
    <property type="match status" value="1"/>
</dbReference>
<dbReference type="PANTHER" id="PTHR30619">
    <property type="entry name" value="DNA INTERNALIZATION/COMPETENCE PROTEIN COMEC/REC2"/>
    <property type="match status" value="1"/>
</dbReference>
<dbReference type="InterPro" id="IPR052159">
    <property type="entry name" value="Competence_DNA_uptake"/>
</dbReference>
<accession>A0A9D2AQF7</accession>
<dbReference type="EMBL" id="DXFD01000006">
    <property type="protein sequence ID" value="HIX46118.1"/>
    <property type="molecule type" value="Genomic_DNA"/>
</dbReference>
<evidence type="ECO:0000259" key="1">
    <source>
        <dbReference type="Pfam" id="PF00753"/>
    </source>
</evidence>
<gene>
    <name evidence="2" type="ORF">H9737_00325</name>
</gene>
<dbReference type="SUPFAM" id="SSF56281">
    <property type="entry name" value="Metallo-hydrolase/oxidoreductase"/>
    <property type="match status" value="1"/>
</dbReference>
<sequence length="362" mass="38860">MNTAERKRKRRGVRVASIILAALFALAVAAGIVVDRCFVRLEHLAMFLAAPDVPERRAGELRVHFVDVGQGDCTILEFPDGKTMIVDAGDASVASRRAVIAYAHALGIDAFDVLLLTHPDSDHAGGMADVVECYGAGQIWMPYCLDPDVNEAYAAFAEAAAASGAPMLISQMYRHILSEDADRFYYAMLLAPLSPEIEDSAYTEPNAAPAGEADFNDSSAILYVEYAGRRLLLTGDASTAVENALIEDYTVTDGEIFAFEAQAEWGRQRLEPRLEGLEFLKAGHHGSSSSTGKALAEMCRPQAFFVSAGADNPYAHPSMASAERILAASPGAQIWRTDEVGSILLTIRADGTWSAAAVRDIA</sequence>
<organism evidence="2 3">
    <name type="scientific">Candidatus Borkfalkia faecigallinarum</name>
    <dbReference type="NCBI Taxonomy" id="2838509"/>
    <lineage>
        <taxon>Bacteria</taxon>
        <taxon>Bacillati</taxon>
        <taxon>Bacillota</taxon>
        <taxon>Clostridia</taxon>
        <taxon>Christensenellales</taxon>
        <taxon>Christensenellaceae</taxon>
        <taxon>Candidatus Borkfalkia</taxon>
    </lineage>
</organism>
<protein>
    <submittedName>
        <fullName evidence="2">MBL fold metallo-hydrolase</fullName>
    </submittedName>
</protein>
<dbReference type="InterPro" id="IPR035681">
    <property type="entry name" value="ComA-like_MBL"/>
</dbReference>